<name>A0ABU5FZ12_9STRE</name>
<dbReference type="RefSeq" id="WP_320693207.1">
    <property type="nucleotide sequence ID" value="NZ_JAXHDP010000009.1"/>
</dbReference>
<evidence type="ECO:0000313" key="2">
    <source>
        <dbReference type="Proteomes" id="UP001280591"/>
    </source>
</evidence>
<proteinExistence type="predicted"/>
<reference evidence="1 2" key="1">
    <citation type="submission" date="2023-11" db="EMBL/GenBank/DDBJ databases">
        <title>Streptococcus wuxiensis sp. nov., Streptococcus jiangnanensis sp. nov., Streptococcus fermentans sp. nov., three novel members of the genus Streptococcus isolated from breast milk.</title>
        <authorList>
            <person name="Zhou Y."/>
            <person name="Yang B."/>
        </authorList>
    </citation>
    <scope>NUCLEOTIDE SEQUENCE [LARGE SCALE GENOMIC DNA]</scope>
    <source>
        <strain evidence="1 2">BJSWXB5TM5</strain>
    </source>
</reference>
<accession>A0ABU5FZ12</accession>
<dbReference type="EMBL" id="JAXHDP010000009">
    <property type="protein sequence ID" value="MDY4346612.1"/>
    <property type="molecule type" value="Genomic_DNA"/>
</dbReference>
<protein>
    <submittedName>
        <fullName evidence="1">Uncharacterized protein</fullName>
    </submittedName>
</protein>
<organism evidence="1 2">
    <name type="scientific">Streptococcus fermentans</name>
    <dbReference type="NCBI Taxonomy" id="3095082"/>
    <lineage>
        <taxon>Bacteria</taxon>
        <taxon>Bacillati</taxon>
        <taxon>Bacillota</taxon>
        <taxon>Bacilli</taxon>
        <taxon>Lactobacillales</taxon>
        <taxon>Streptococcaceae</taxon>
        <taxon>Streptococcus</taxon>
    </lineage>
</organism>
<gene>
    <name evidence="1" type="ORF">SPC81_08395</name>
</gene>
<sequence>MGLSIENREKILNLLNAEYVIPDEIIGCVKEAVRTYSTKNYSDEVIDKIVRTPQSLSRGLTLLRERDGKKDLSLFRGILTEWLVCAEYNALKNKGSVVMTITNPDPSSKADLLHIIKIGNSFKALPGPDVKSGGSTYVFNQWKKIILNRYEIPMVDVDGILTTDVGMKKLTKKQKHEFEELKRKFPNKKALETCWNNEDILRVISDYLKFIEFEIYPGTETDLGIKDIDVKNLKTKLYSGELLNSRTLDWIVFSNESKTIFNPETEDASLVENNINSGSENAKGTNLTSSDVKEKNKKTNRFWRKAKMISNNSIEVAKKVGSHTIEWMANNPEAVLSIGASVVTFLIKNISNQEADDYISDSSYKSNYQSEYNLVGEQIVEKTGSHHASKHIRNLPEGHNASAEKIATAEEHGFSLGEGQTWVDDY</sequence>
<dbReference type="Proteomes" id="UP001280591">
    <property type="component" value="Unassembled WGS sequence"/>
</dbReference>
<evidence type="ECO:0000313" key="1">
    <source>
        <dbReference type="EMBL" id="MDY4346612.1"/>
    </source>
</evidence>
<keyword evidence="2" id="KW-1185">Reference proteome</keyword>
<comment type="caution">
    <text evidence="1">The sequence shown here is derived from an EMBL/GenBank/DDBJ whole genome shotgun (WGS) entry which is preliminary data.</text>
</comment>